<organism evidence="5 6">
    <name type="scientific">Ruthenibacterium lactatiformans</name>
    <dbReference type="NCBI Taxonomy" id="1550024"/>
    <lineage>
        <taxon>Bacteria</taxon>
        <taxon>Bacillati</taxon>
        <taxon>Bacillota</taxon>
        <taxon>Clostridia</taxon>
        <taxon>Eubacteriales</taxon>
        <taxon>Oscillospiraceae</taxon>
        <taxon>Ruthenibacterium</taxon>
    </lineage>
</organism>
<evidence type="ECO:0000256" key="3">
    <source>
        <dbReference type="SAM" id="MobiDB-lite"/>
    </source>
</evidence>
<dbReference type="SUPFAM" id="SSF55729">
    <property type="entry name" value="Acyl-CoA N-acyltransferases (Nat)"/>
    <property type="match status" value="1"/>
</dbReference>
<evidence type="ECO:0000259" key="4">
    <source>
        <dbReference type="PROSITE" id="PS51186"/>
    </source>
</evidence>
<evidence type="ECO:0000256" key="1">
    <source>
        <dbReference type="ARBA" id="ARBA00022679"/>
    </source>
</evidence>
<gene>
    <name evidence="5" type="ORF">FYJ76_00655</name>
</gene>
<keyword evidence="1 5" id="KW-0808">Transferase</keyword>
<dbReference type="Pfam" id="PF00583">
    <property type="entry name" value="Acetyltransf_1"/>
    <property type="match status" value="1"/>
</dbReference>
<dbReference type="EMBL" id="VUNJ01000001">
    <property type="protein sequence ID" value="MST90454.1"/>
    <property type="molecule type" value="Genomic_DNA"/>
</dbReference>
<dbReference type="PANTHER" id="PTHR43877:SF2">
    <property type="entry name" value="AMINOALKYLPHOSPHONATE N-ACETYLTRANSFERASE-RELATED"/>
    <property type="match status" value="1"/>
</dbReference>
<proteinExistence type="predicted"/>
<protein>
    <submittedName>
        <fullName evidence="5">GNAT family N-acetyltransferase</fullName>
    </submittedName>
</protein>
<feature type="domain" description="N-acetyltransferase" evidence="4">
    <location>
        <begin position="36"/>
        <end position="187"/>
    </location>
</feature>
<dbReference type="Gene3D" id="3.40.630.30">
    <property type="match status" value="1"/>
</dbReference>
<dbReference type="PANTHER" id="PTHR43877">
    <property type="entry name" value="AMINOALKYLPHOSPHONATE N-ACETYLTRANSFERASE-RELATED-RELATED"/>
    <property type="match status" value="1"/>
</dbReference>
<evidence type="ECO:0000256" key="2">
    <source>
        <dbReference type="ARBA" id="ARBA00023315"/>
    </source>
</evidence>
<sequence length="187" mass="20073">MPHPGKRKAHPHAFADPQCRGRRGRTHAAGGAAMELICRAAAQADLPACCNVFADSEIYERYFSAPGALVRSLENALNAGELYVACGSAGEVLGVMRIRAKGFCGLYPYLALIGAAPRARGRGVGHFLLAEFEAMARVQGAGRVALMVSDFNEKAQALYRSLGYWELGRLPDAVRKGVSELVLIKDL</sequence>
<evidence type="ECO:0000313" key="6">
    <source>
        <dbReference type="Proteomes" id="UP000431913"/>
    </source>
</evidence>
<feature type="compositionally biased region" description="Basic residues" evidence="3">
    <location>
        <begin position="1"/>
        <end position="11"/>
    </location>
</feature>
<dbReference type="AlphaFoldDB" id="A0A6I2U2J5"/>
<dbReference type="InterPro" id="IPR000182">
    <property type="entry name" value="GNAT_dom"/>
</dbReference>
<dbReference type="PROSITE" id="PS51186">
    <property type="entry name" value="GNAT"/>
    <property type="match status" value="1"/>
</dbReference>
<name>A0A6I2U2J5_9FIRM</name>
<evidence type="ECO:0000313" key="5">
    <source>
        <dbReference type="EMBL" id="MST90454.1"/>
    </source>
</evidence>
<dbReference type="Proteomes" id="UP000431913">
    <property type="component" value="Unassembled WGS sequence"/>
</dbReference>
<reference evidence="5 6" key="1">
    <citation type="submission" date="2019-08" db="EMBL/GenBank/DDBJ databases">
        <title>In-depth cultivation of the pig gut microbiome towards novel bacterial diversity and tailored functional studies.</title>
        <authorList>
            <person name="Wylensek D."/>
            <person name="Hitch T.C.A."/>
            <person name="Clavel T."/>
        </authorList>
    </citation>
    <scope>NUCLEOTIDE SEQUENCE [LARGE SCALE GENOMIC DNA]</scope>
    <source>
        <strain evidence="5 6">WCA3-601-WT-6J</strain>
    </source>
</reference>
<accession>A0A6I2U2J5</accession>
<dbReference type="CDD" id="cd04301">
    <property type="entry name" value="NAT_SF"/>
    <property type="match status" value="1"/>
</dbReference>
<feature type="region of interest" description="Disordered" evidence="3">
    <location>
        <begin position="1"/>
        <end position="22"/>
    </location>
</feature>
<dbReference type="GO" id="GO:0016747">
    <property type="term" value="F:acyltransferase activity, transferring groups other than amino-acyl groups"/>
    <property type="evidence" value="ECO:0007669"/>
    <property type="project" value="InterPro"/>
</dbReference>
<dbReference type="InterPro" id="IPR016181">
    <property type="entry name" value="Acyl_CoA_acyltransferase"/>
</dbReference>
<comment type="caution">
    <text evidence="5">The sequence shown here is derived from an EMBL/GenBank/DDBJ whole genome shotgun (WGS) entry which is preliminary data.</text>
</comment>
<keyword evidence="2" id="KW-0012">Acyltransferase</keyword>
<dbReference type="InterPro" id="IPR050832">
    <property type="entry name" value="Bact_Acetyltransf"/>
</dbReference>